<feature type="non-terminal residue" evidence="2">
    <location>
        <position position="520"/>
    </location>
</feature>
<feature type="compositionally biased region" description="Basic and acidic residues" evidence="1">
    <location>
        <begin position="442"/>
        <end position="459"/>
    </location>
</feature>
<name>A0A1Y1UYM2_9FUNG</name>
<feature type="non-terminal residue" evidence="2">
    <location>
        <position position="1"/>
    </location>
</feature>
<dbReference type="AlphaFoldDB" id="A0A1Y1UYM2"/>
<feature type="compositionally biased region" description="Polar residues" evidence="1">
    <location>
        <begin position="295"/>
        <end position="305"/>
    </location>
</feature>
<reference evidence="2 3" key="2">
    <citation type="submission" date="2016-08" db="EMBL/GenBank/DDBJ databases">
        <title>Pervasive Adenine N6-methylation of Active Genes in Fungi.</title>
        <authorList>
            <consortium name="DOE Joint Genome Institute"/>
            <person name="Mondo S.J."/>
            <person name="Dannebaum R.O."/>
            <person name="Kuo R.C."/>
            <person name="Labutti K."/>
            <person name="Haridas S."/>
            <person name="Kuo A."/>
            <person name="Salamov A."/>
            <person name="Ahrendt S.R."/>
            <person name="Lipzen A."/>
            <person name="Sullivan W."/>
            <person name="Andreopoulos W.B."/>
            <person name="Clum A."/>
            <person name="Lindquist E."/>
            <person name="Daum C."/>
            <person name="Ramamoorthy G.K."/>
            <person name="Gryganskyi A."/>
            <person name="Culley D."/>
            <person name="Magnuson J.K."/>
            <person name="James T.Y."/>
            <person name="O'Malley M.A."/>
            <person name="Stajich J.E."/>
            <person name="Spatafora J.W."/>
            <person name="Visel A."/>
            <person name="Grigoriev I.V."/>
        </authorList>
    </citation>
    <scope>NUCLEOTIDE SEQUENCE [LARGE SCALE GENOMIC DNA]</scope>
    <source>
        <strain evidence="3">finn</strain>
    </source>
</reference>
<accession>A0A1Y1UYM2</accession>
<sequence>ILTFIHILISRIELESESASSFQNSNDTALIDKKTLSTLKLFIYNRSLNQLNGNDYEIYGSYSFVKKTQQVNLAMFNLRLIQLLTFIPNDMFFLSHFQPLYNIYAKAILLLVPLTYLETSKYNFFMSEEEMIYYLREDEDITRQQELNQSKYEKEINQEKEKGNRNDKKYLLEANSRNIPYPNKYNKTLNDILKKKISPILKNTSKYNRLFSTSLDLHGRALELRYYLNDSIMHVFEAEEIYDTMNSLLAENNLIIKGKKVFFNTVEVSVHDTKEDLNLQFQNPNLLHTVNSSESINSVSTDTKTNLSNLNSNNQPPINNQLKRSIRHRHSMRSLNNTSYYEYSPAKQRNANISKTSLLSTTSSTIFSHPLDDVNEMELPSKNNENKNNNNNKPTHMRKTTSSLFDQSILNDQRLLKNIHSINETIMKTPKVQKIMAKRERRLSEARDKDNLLKKEINRNNRSNNNNNNNSGDEKENEIIIENENVNNTNKNNKNNIKNKENNDENISDKDNENIVNKKQ</sequence>
<feature type="compositionally biased region" description="Low complexity" evidence="1">
    <location>
        <begin position="460"/>
        <end position="471"/>
    </location>
</feature>
<reference evidence="2 3" key="1">
    <citation type="submission" date="2016-08" db="EMBL/GenBank/DDBJ databases">
        <title>Genomes of anaerobic fungi encode conserved fungal cellulosomes for biomass hydrolysis.</title>
        <authorList>
            <consortium name="DOE Joint Genome Institute"/>
            <person name="Haitjema C.H."/>
            <person name="Gilmore S.P."/>
            <person name="Henske J.K."/>
            <person name="Solomon K.V."/>
            <person name="De Groot R."/>
            <person name="Kuo A."/>
            <person name="Mondo S.J."/>
            <person name="Salamov A.A."/>
            <person name="Labutti K."/>
            <person name="Zhao Z."/>
            <person name="Chiniquy J."/>
            <person name="Barry K."/>
            <person name="Brewer H.M."/>
            <person name="Purvine S.O."/>
            <person name="Wright A.T."/>
            <person name="Boxma B."/>
            <person name="Van Alen T."/>
            <person name="Hackstein J.H."/>
            <person name="Baker S.E."/>
            <person name="Grigoriev I.V."/>
            <person name="O'Malley M.A."/>
        </authorList>
    </citation>
    <scope>NUCLEOTIDE SEQUENCE [LARGE SCALE GENOMIC DNA]</scope>
    <source>
        <strain evidence="3">finn</strain>
    </source>
</reference>
<evidence type="ECO:0000313" key="2">
    <source>
        <dbReference type="EMBL" id="ORX43619.1"/>
    </source>
</evidence>
<feature type="region of interest" description="Disordered" evidence="1">
    <location>
        <begin position="375"/>
        <end position="398"/>
    </location>
</feature>
<comment type="caution">
    <text evidence="2">The sequence shown here is derived from an EMBL/GenBank/DDBJ whole genome shotgun (WGS) entry which is preliminary data.</text>
</comment>
<keyword evidence="3" id="KW-1185">Reference proteome</keyword>
<dbReference type="OrthoDB" id="10459617at2759"/>
<protein>
    <submittedName>
        <fullName evidence="2">Uncharacterized protein</fullName>
    </submittedName>
</protein>
<feature type="region of interest" description="Disordered" evidence="1">
    <location>
        <begin position="295"/>
        <end position="320"/>
    </location>
</feature>
<gene>
    <name evidence="2" type="ORF">BCR36DRAFT_264064</name>
</gene>
<feature type="compositionally biased region" description="Basic and acidic residues" evidence="1">
    <location>
        <begin position="498"/>
        <end position="513"/>
    </location>
</feature>
<organism evidence="2 3">
    <name type="scientific">Piromyces finnis</name>
    <dbReference type="NCBI Taxonomy" id="1754191"/>
    <lineage>
        <taxon>Eukaryota</taxon>
        <taxon>Fungi</taxon>
        <taxon>Fungi incertae sedis</taxon>
        <taxon>Chytridiomycota</taxon>
        <taxon>Chytridiomycota incertae sedis</taxon>
        <taxon>Neocallimastigomycetes</taxon>
        <taxon>Neocallimastigales</taxon>
        <taxon>Neocallimastigaceae</taxon>
        <taxon>Piromyces</taxon>
    </lineage>
</organism>
<dbReference type="EMBL" id="MCFH01000051">
    <property type="protein sequence ID" value="ORX43619.1"/>
    <property type="molecule type" value="Genomic_DNA"/>
</dbReference>
<proteinExistence type="predicted"/>
<feature type="region of interest" description="Disordered" evidence="1">
    <location>
        <begin position="438"/>
        <end position="520"/>
    </location>
</feature>
<feature type="compositionally biased region" description="Low complexity" evidence="1">
    <location>
        <begin position="306"/>
        <end position="320"/>
    </location>
</feature>
<evidence type="ECO:0000256" key="1">
    <source>
        <dbReference type="SAM" id="MobiDB-lite"/>
    </source>
</evidence>
<evidence type="ECO:0000313" key="3">
    <source>
        <dbReference type="Proteomes" id="UP000193719"/>
    </source>
</evidence>
<dbReference type="Proteomes" id="UP000193719">
    <property type="component" value="Unassembled WGS sequence"/>
</dbReference>
<feature type="compositionally biased region" description="Low complexity" evidence="1">
    <location>
        <begin position="382"/>
        <end position="393"/>
    </location>
</feature>
<feature type="compositionally biased region" description="Low complexity" evidence="1">
    <location>
        <begin position="482"/>
        <end position="496"/>
    </location>
</feature>